<keyword evidence="7 8" id="KW-0472">Membrane</keyword>
<dbReference type="InterPro" id="IPR044669">
    <property type="entry name" value="YneE/VCCN1/2-like"/>
</dbReference>
<proteinExistence type="predicted"/>
<accession>A0A7S0JI74</accession>
<feature type="transmembrane region" description="Helical" evidence="8">
    <location>
        <begin position="86"/>
        <end position="111"/>
    </location>
</feature>
<evidence type="ECO:0000256" key="7">
    <source>
        <dbReference type="ARBA" id="ARBA00023136"/>
    </source>
</evidence>
<keyword evidence="3" id="KW-1003">Cell membrane</keyword>
<organism evidence="9">
    <name type="scientific">Calcidiscus leptoporus</name>
    <dbReference type="NCBI Taxonomy" id="127549"/>
    <lineage>
        <taxon>Eukaryota</taxon>
        <taxon>Haptista</taxon>
        <taxon>Haptophyta</taxon>
        <taxon>Prymnesiophyceae</taxon>
        <taxon>Coccolithales</taxon>
        <taxon>Calcidiscaceae</taxon>
        <taxon>Calcidiscus</taxon>
    </lineage>
</organism>
<reference evidence="9" key="1">
    <citation type="submission" date="2021-01" db="EMBL/GenBank/DDBJ databases">
        <authorList>
            <person name="Corre E."/>
            <person name="Pelletier E."/>
            <person name="Niang G."/>
            <person name="Scheremetjew M."/>
            <person name="Finn R."/>
            <person name="Kale V."/>
            <person name="Holt S."/>
            <person name="Cochrane G."/>
            <person name="Meng A."/>
            <person name="Brown T."/>
            <person name="Cohen L."/>
        </authorList>
    </citation>
    <scope>NUCLEOTIDE SEQUENCE</scope>
    <source>
        <strain evidence="9">RCC1130</strain>
    </source>
</reference>
<evidence type="ECO:0000256" key="8">
    <source>
        <dbReference type="SAM" id="Phobius"/>
    </source>
</evidence>
<sequence>MRTLHALLPSEEAEWIGAQRSRPLQLLCALRRELHSQFRLQNLPTHLHRKLDEDVRELDLIVGNCERLFSSPLPPTMSRHIVRCMLIWLFGFPFVLAGTMAPLTVAMWVFVTSYAFVGIDEIGVQVEQPFEIVPMTHICQIVTTNLRECFVTLPPYSLPPCM</sequence>
<evidence type="ECO:0000256" key="5">
    <source>
        <dbReference type="ARBA" id="ARBA00022989"/>
    </source>
</evidence>
<keyword evidence="2" id="KW-0813">Transport</keyword>
<keyword evidence="4 8" id="KW-0812">Transmembrane</keyword>
<dbReference type="Pfam" id="PF25539">
    <property type="entry name" value="Bestrophin_2"/>
    <property type="match status" value="1"/>
</dbReference>
<dbReference type="GO" id="GO:0005254">
    <property type="term" value="F:chloride channel activity"/>
    <property type="evidence" value="ECO:0007669"/>
    <property type="project" value="InterPro"/>
</dbReference>
<name>A0A7S0JI74_9EUKA</name>
<evidence type="ECO:0000256" key="4">
    <source>
        <dbReference type="ARBA" id="ARBA00022692"/>
    </source>
</evidence>
<keyword evidence="6" id="KW-0406">Ion transport</keyword>
<gene>
    <name evidence="9" type="ORF">CLEP1334_LOCUS27236</name>
</gene>
<evidence type="ECO:0000256" key="2">
    <source>
        <dbReference type="ARBA" id="ARBA00022448"/>
    </source>
</evidence>
<dbReference type="PANTHER" id="PTHR33281">
    <property type="entry name" value="UPF0187 PROTEIN YNEE"/>
    <property type="match status" value="1"/>
</dbReference>
<dbReference type="PANTHER" id="PTHR33281:SF19">
    <property type="entry name" value="VOLTAGE-DEPENDENT ANION CHANNEL-FORMING PROTEIN YNEE"/>
    <property type="match status" value="1"/>
</dbReference>
<evidence type="ECO:0000256" key="3">
    <source>
        <dbReference type="ARBA" id="ARBA00022475"/>
    </source>
</evidence>
<evidence type="ECO:0000256" key="6">
    <source>
        <dbReference type="ARBA" id="ARBA00023065"/>
    </source>
</evidence>
<dbReference type="EMBL" id="HBER01054567">
    <property type="protein sequence ID" value="CAD8551946.1"/>
    <property type="molecule type" value="Transcribed_RNA"/>
</dbReference>
<keyword evidence="5 8" id="KW-1133">Transmembrane helix</keyword>
<comment type="subcellular location">
    <subcellularLocation>
        <location evidence="1">Cell membrane</location>
        <topology evidence="1">Multi-pass membrane protein</topology>
    </subcellularLocation>
</comment>
<evidence type="ECO:0008006" key="10">
    <source>
        <dbReference type="Google" id="ProtNLM"/>
    </source>
</evidence>
<evidence type="ECO:0000313" key="9">
    <source>
        <dbReference type="EMBL" id="CAD8551946.1"/>
    </source>
</evidence>
<dbReference type="AlphaFoldDB" id="A0A7S0JI74"/>
<dbReference type="GO" id="GO:0005886">
    <property type="term" value="C:plasma membrane"/>
    <property type="evidence" value="ECO:0007669"/>
    <property type="project" value="UniProtKB-SubCell"/>
</dbReference>
<evidence type="ECO:0000256" key="1">
    <source>
        <dbReference type="ARBA" id="ARBA00004651"/>
    </source>
</evidence>
<protein>
    <recommendedName>
        <fullName evidence="10">Bestrophin homolog</fullName>
    </recommendedName>
</protein>